<dbReference type="RefSeq" id="WP_103724767.1">
    <property type="nucleotide sequence ID" value="NZ_PQNY01000001.1"/>
</dbReference>
<evidence type="ECO:0000313" key="2">
    <source>
        <dbReference type="Proteomes" id="UP000237056"/>
    </source>
</evidence>
<accession>A0A2S4NBM0</accession>
<keyword evidence="2" id="KW-1185">Reference proteome</keyword>
<dbReference type="EMBL" id="PQNY01000001">
    <property type="protein sequence ID" value="POS03020.1"/>
    <property type="molecule type" value="Genomic_DNA"/>
</dbReference>
<dbReference type="Proteomes" id="UP000237056">
    <property type="component" value="Unassembled WGS sequence"/>
</dbReference>
<name>A0A2S4NBM0_9FLAO</name>
<gene>
    <name evidence="1" type="ORF">Q361_101119</name>
</gene>
<dbReference type="AlphaFoldDB" id="A0A2S4NBM0"/>
<reference evidence="1 2" key="1">
    <citation type="submission" date="2018-01" db="EMBL/GenBank/DDBJ databases">
        <title>Genomic Encyclopedia of Type Strains, Phase I: the one thousand microbial genomes (KMG-I) project.</title>
        <authorList>
            <person name="Goeker M."/>
        </authorList>
    </citation>
    <scope>NUCLEOTIDE SEQUENCE [LARGE SCALE GENOMIC DNA]</scope>
    <source>
        <strain evidence="1 2">DSM 17960</strain>
    </source>
</reference>
<proteinExistence type="predicted"/>
<dbReference type="OrthoDB" id="338827at2"/>
<organism evidence="1 2">
    <name type="scientific">Flavobacterium croceum DSM 17960</name>
    <dbReference type="NCBI Taxonomy" id="1121886"/>
    <lineage>
        <taxon>Bacteria</taxon>
        <taxon>Pseudomonadati</taxon>
        <taxon>Bacteroidota</taxon>
        <taxon>Flavobacteriia</taxon>
        <taxon>Flavobacteriales</taxon>
        <taxon>Flavobacteriaceae</taxon>
        <taxon>Flavobacterium</taxon>
    </lineage>
</organism>
<sequence length="357" mass="40549">MKKIIVYFFILGIISSCNKSDSEEYEEISTPVSVGTNPYQKLSDYHFFTGNIKDLVANTGVLPYEPASGLFTDYADKKRYIWMPKSTMANYVSDGEVLNFPENTVLIKVFYYKDVLPNHTQKIVETRLLIKKNTGWITANYIWNAEQNEAYLNANAVVFPISFQKSNGEQISINYKTPTNTECAYCHTLNNQLVPIGPKPQNLNWNLAYNDGTKNQITKLIEEGYLSSQNIPQNIVSVIDYTNTNYPLKTRVRSYLDANCSYCHVDGGYAEEFNVRFSFNESTSSSNLGICKDAIHFVPGYNANKIIIPGVANQSILYYKMNTLNPNYMMPFVGKTIIHTEGVNLIEQWINSLTDCN</sequence>
<comment type="caution">
    <text evidence="1">The sequence shown here is derived from an EMBL/GenBank/DDBJ whole genome shotgun (WGS) entry which is preliminary data.</text>
</comment>
<protein>
    <submittedName>
        <fullName evidence="1">Putative repeat protein (TIGR03806 family)</fullName>
    </submittedName>
</protein>
<evidence type="ECO:0000313" key="1">
    <source>
        <dbReference type="EMBL" id="POS03020.1"/>
    </source>
</evidence>
<dbReference type="PROSITE" id="PS51257">
    <property type="entry name" value="PROKAR_LIPOPROTEIN"/>
    <property type="match status" value="1"/>
</dbReference>